<proteinExistence type="predicted"/>
<dbReference type="Proteomes" id="UP000662466">
    <property type="component" value="Unassembled WGS sequence"/>
</dbReference>
<dbReference type="AlphaFoldDB" id="A0A8H6PGI0"/>
<sequence>MNAHPEFASVASPQMQAGLLDAVRGKTSNAGPDDRLIDLYASILSSPSLVEAFRALPKQYSKRQVEVEFWTVPETDPSVTPVAKREDYIDQYAKRQVEVYTRPGAEPRPTSVDKREANVDLNQIVSRAGHVAVSSACVALFDRIRMDTSWKSGAPRNICHMDAASAGA</sequence>
<name>A0A8H6PGI0_9EURO</name>
<gene>
    <name evidence="1" type="ORF">CNMCM5793_005815</name>
    <name evidence="2" type="ORF">CNMCM6106_006496</name>
</gene>
<dbReference type="OrthoDB" id="3705032at2759"/>
<comment type="caution">
    <text evidence="1">The sequence shown here is derived from an EMBL/GenBank/DDBJ whole genome shotgun (WGS) entry which is preliminary data.</text>
</comment>
<keyword evidence="3" id="KW-1185">Reference proteome</keyword>
<organism evidence="1 3">
    <name type="scientific">Aspergillus hiratsukae</name>
    <dbReference type="NCBI Taxonomy" id="1194566"/>
    <lineage>
        <taxon>Eukaryota</taxon>
        <taxon>Fungi</taxon>
        <taxon>Dikarya</taxon>
        <taxon>Ascomycota</taxon>
        <taxon>Pezizomycotina</taxon>
        <taxon>Eurotiomycetes</taxon>
        <taxon>Eurotiomycetidae</taxon>
        <taxon>Eurotiales</taxon>
        <taxon>Aspergillaceae</taxon>
        <taxon>Aspergillus</taxon>
        <taxon>Aspergillus subgen. Fumigati</taxon>
    </lineage>
</organism>
<dbReference type="EMBL" id="JACBAF010001874">
    <property type="protein sequence ID" value="KAF7172260.1"/>
    <property type="molecule type" value="Genomic_DNA"/>
</dbReference>
<accession>A0A8H6PGI0</accession>
<reference evidence="1" key="1">
    <citation type="submission" date="2020-06" db="EMBL/GenBank/DDBJ databases">
        <title>Draft genome sequences of strains closely related to Aspergillus parafelis and Aspergillus hiratsukae.</title>
        <authorList>
            <person name="Dos Santos R.A.C."/>
            <person name="Rivero-Menendez O."/>
            <person name="Steenwyk J.L."/>
            <person name="Mead M.E."/>
            <person name="Goldman G.H."/>
            <person name="Alastruey-Izquierdo A."/>
            <person name="Rokas A."/>
        </authorList>
    </citation>
    <scope>NUCLEOTIDE SEQUENCE</scope>
    <source>
        <strain evidence="1">CNM-CM5793</strain>
        <strain evidence="2">CNM-CM6106</strain>
    </source>
</reference>
<dbReference type="EMBL" id="JACBAD010001759">
    <property type="protein sequence ID" value="KAF7134136.1"/>
    <property type="molecule type" value="Genomic_DNA"/>
</dbReference>
<evidence type="ECO:0000313" key="3">
    <source>
        <dbReference type="Proteomes" id="UP000630445"/>
    </source>
</evidence>
<evidence type="ECO:0000313" key="1">
    <source>
        <dbReference type="EMBL" id="KAF7134136.1"/>
    </source>
</evidence>
<protein>
    <submittedName>
        <fullName evidence="1">Uncharacterized protein</fullName>
    </submittedName>
</protein>
<dbReference type="Proteomes" id="UP000630445">
    <property type="component" value="Unassembled WGS sequence"/>
</dbReference>
<evidence type="ECO:0000313" key="2">
    <source>
        <dbReference type="EMBL" id="KAF7172260.1"/>
    </source>
</evidence>